<evidence type="ECO:0000256" key="1">
    <source>
        <dbReference type="ARBA" id="ARBA00022737"/>
    </source>
</evidence>
<dbReference type="InterPro" id="IPR036770">
    <property type="entry name" value="Ankyrin_rpt-contain_sf"/>
</dbReference>
<organism evidence="5 6">
    <name type="scientific">Branchiostoma belcheri</name>
    <name type="common">Amphioxus</name>
    <dbReference type="NCBI Taxonomy" id="7741"/>
    <lineage>
        <taxon>Eukaryota</taxon>
        <taxon>Metazoa</taxon>
        <taxon>Chordata</taxon>
        <taxon>Cephalochordata</taxon>
        <taxon>Leptocardii</taxon>
        <taxon>Amphioxiformes</taxon>
        <taxon>Branchiostomatidae</taxon>
        <taxon>Branchiostoma</taxon>
    </lineage>
</organism>
<proteinExistence type="predicted"/>
<dbReference type="PROSITE" id="PS50297">
    <property type="entry name" value="ANK_REP_REGION"/>
    <property type="match status" value="5"/>
</dbReference>
<protein>
    <submittedName>
        <fullName evidence="6">Tankyrase-1-like</fullName>
    </submittedName>
</protein>
<feature type="repeat" description="ANK" evidence="3">
    <location>
        <begin position="112"/>
        <end position="144"/>
    </location>
</feature>
<dbReference type="Gene3D" id="1.25.40.20">
    <property type="entry name" value="Ankyrin repeat-containing domain"/>
    <property type="match status" value="2"/>
</dbReference>
<dbReference type="SUPFAM" id="SSF48403">
    <property type="entry name" value="Ankyrin repeat"/>
    <property type="match status" value="1"/>
</dbReference>
<dbReference type="InterPro" id="IPR002110">
    <property type="entry name" value="Ankyrin_rpt"/>
</dbReference>
<dbReference type="PROSITE" id="PS50088">
    <property type="entry name" value="ANK_REPEAT"/>
    <property type="match status" value="5"/>
</dbReference>
<dbReference type="Pfam" id="PF00023">
    <property type="entry name" value="Ank"/>
    <property type="match status" value="2"/>
</dbReference>
<gene>
    <name evidence="6" type="primary">LOC109462563</name>
</gene>
<keyword evidence="1" id="KW-0677">Repeat</keyword>
<dbReference type="OrthoDB" id="539213at2759"/>
<feature type="repeat" description="ANK" evidence="3">
    <location>
        <begin position="179"/>
        <end position="211"/>
    </location>
</feature>
<evidence type="ECO:0000256" key="3">
    <source>
        <dbReference type="PROSITE-ProRule" id="PRU00023"/>
    </source>
</evidence>
<evidence type="ECO:0000256" key="4">
    <source>
        <dbReference type="SAM" id="MobiDB-lite"/>
    </source>
</evidence>
<dbReference type="RefSeq" id="XP_019614677.1">
    <property type="nucleotide sequence ID" value="XM_019759118.1"/>
</dbReference>
<feature type="compositionally biased region" description="Polar residues" evidence="4">
    <location>
        <begin position="20"/>
        <end position="35"/>
    </location>
</feature>
<keyword evidence="2 3" id="KW-0040">ANK repeat</keyword>
<dbReference type="AlphaFoldDB" id="A0A6P4Y7E2"/>
<sequence>MDRISCEIPLDKLPTVHPGNETSNSENPATDTGGQQDKEDDVLSEETYGVNSVHPPVQSQTGQSDRPVVKDCEEMDLRRFYWAVQEGEVQTVRRGLDAGVDVKAKRTWGGLSDLTSLRVASQSGRTQVAKLLILRGADLEARDGVDQNTSLHEAAGGGHTGICELLIRHGADVTARNKVQNTPLHRAAGMGHTRTCDILIRHGADVMARGEGQNTPLHRAALVGHSRSCELLIRHGADVMARDEVQNTPLHRAAGRGDPETCELLILHGADVMAKNKNGRIPFDLAKGEKTRRTLKNQEEKVNQEKLYHELLQKSGGVKTDRCKVFVFGKGKAGKSTLKISLQRVSSNFI</sequence>
<evidence type="ECO:0000313" key="5">
    <source>
        <dbReference type="Proteomes" id="UP000515135"/>
    </source>
</evidence>
<name>A0A6P4Y7E2_BRABE</name>
<dbReference type="PANTHER" id="PTHR24171">
    <property type="entry name" value="ANKYRIN REPEAT DOMAIN-CONTAINING PROTEIN 39-RELATED"/>
    <property type="match status" value="1"/>
</dbReference>
<evidence type="ECO:0000313" key="6">
    <source>
        <dbReference type="RefSeq" id="XP_019614677.1"/>
    </source>
</evidence>
<feature type="repeat" description="ANK" evidence="3">
    <location>
        <begin position="212"/>
        <end position="244"/>
    </location>
</feature>
<dbReference type="KEGG" id="bbel:109462563"/>
<keyword evidence="5" id="KW-1185">Reference proteome</keyword>
<feature type="region of interest" description="Disordered" evidence="4">
    <location>
        <begin position="1"/>
        <end position="68"/>
    </location>
</feature>
<reference evidence="6" key="1">
    <citation type="submission" date="2025-08" db="UniProtKB">
        <authorList>
            <consortium name="RefSeq"/>
        </authorList>
    </citation>
    <scope>IDENTIFICATION</scope>
    <source>
        <tissue evidence="6">Gonad</tissue>
    </source>
</reference>
<dbReference type="Proteomes" id="UP000515135">
    <property type="component" value="Unplaced"/>
</dbReference>
<evidence type="ECO:0000256" key="2">
    <source>
        <dbReference type="ARBA" id="ARBA00023043"/>
    </source>
</evidence>
<feature type="repeat" description="ANK" evidence="3">
    <location>
        <begin position="245"/>
        <end position="277"/>
    </location>
</feature>
<feature type="repeat" description="ANK" evidence="3">
    <location>
        <begin position="146"/>
        <end position="178"/>
    </location>
</feature>
<dbReference type="Pfam" id="PF12796">
    <property type="entry name" value="Ank_2"/>
    <property type="match status" value="1"/>
</dbReference>
<dbReference type="PANTHER" id="PTHR24171:SF10">
    <property type="entry name" value="ANKYRIN REPEAT DOMAIN-CONTAINING PROTEIN 29-LIKE"/>
    <property type="match status" value="1"/>
</dbReference>
<dbReference type="SMART" id="SM00248">
    <property type="entry name" value="ANK"/>
    <property type="match status" value="6"/>
</dbReference>
<accession>A0A6P4Y7E2</accession>
<dbReference type="GeneID" id="109462563"/>